<evidence type="ECO:0000313" key="2">
    <source>
        <dbReference type="Proteomes" id="UP000247454"/>
    </source>
</evidence>
<accession>A0A318TE13</accession>
<evidence type="ECO:0000313" key="1">
    <source>
        <dbReference type="EMBL" id="PYE89616.1"/>
    </source>
</evidence>
<dbReference type="Proteomes" id="UP000247454">
    <property type="component" value="Unassembled WGS sequence"/>
</dbReference>
<proteinExistence type="predicted"/>
<protein>
    <submittedName>
        <fullName evidence="1">Uncharacterized protein</fullName>
    </submittedName>
</protein>
<keyword evidence="2" id="KW-1185">Reference proteome</keyword>
<comment type="caution">
    <text evidence="1">The sequence shown here is derived from an EMBL/GenBank/DDBJ whole genome shotgun (WGS) entry which is preliminary data.</text>
</comment>
<name>A0A318TE13_9HYPH</name>
<dbReference type="RefSeq" id="WP_110749064.1">
    <property type="nucleotide sequence ID" value="NZ_QJTF01000003.1"/>
</dbReference>
<sequence length="96" mass="10844">MTPHLQAKSITQSLENPLDRALIGFMTQHKGKWIARDRIMYCAGFESPKDQPVGAYVQFQCSLLRANRALLPHGFRICQSEDGAEIYSMGRADECQ</sequence>
<organism evidence="1 2">
    <name type="scientific">Phyllobacterium leguminum</name>
    <dbReference type="NCBI Taxonomy" id="314237"/>
    <lineage>
        <taxon>Bacteria</taxon>
        <taxon>Pseudomonadati</taxon>
        <taxon>Pseudomonadota</taxon>
        <taxon>Alphaproteobacteria</taxon>
        <taxon>Hyphomicrobiales</taxon>
        <taxon>Phyllobacteriaceae</taxon>
        <taxon>Phyllobacterium</taxon>
    </lineage>
</organism>
<dbReference type="AlphaFoldDB" id="A0A318TE13"/>
<gene>
    <name evidence="1" type="ORF">C7477_103124</name>
</gene>
<reference evidence="1 2" key="1">
    <citation type="submission" date="2018-06" db="EMBL/GenBank/DDBJ databases">
        <title>Genomic Encyclopedia of Type Strains, Phase III (KMG-III): the genomes of soil and plant-associated and newly described type strains.</title>
        <authorList>
            <person name="Whitman W."/>
        </authorList>
    </citation>
    <scope>NUCLEOTIDE SEQUENCE [LARGE SCALE GENOMIC DNA]</scope>
    <source>
        <strain evidence="1 2">ORS 1419</strain>
    </source>
</reference>
<dbReference type="EMBL" id="QJTF01000003">
    <property type="protein sequence ID" value="PYE89616.1"/>
    <property type="molecule type" value="Genomic_DNA"/>
</dbReference>